<dbReference type="Proteomes" id="UP000663836">
    <property type="component" value="Unassembled WGS sequence"/>
</dbReference>
<dbReference type="Gene3D" id="1.10.510.10">
    <property type="entry name" value="Transferase(Phosphotransferase) domain 1"/>
    <property type="match status" value="1"/>
</dbReference>
<proteinExistence type="predicted"/>
<evidence type="ECO:0000256" key="2">
    <source>
        <dbReference type="ARBA" id="ARBA00022840"/>
    </source>
</evidence>
<dbReference type="AlphaFoldDB" id="A0A815PHW9"/>
<protein>
    <recommendedName>
        <fullName evidence="3">Protein kinase domain-containing protein</fullName>
    </recommendedName>
</protein>
<sequence length="106" mass="12492">MPQIIYPVLTDYYELIKTIDNGGFGKVKQAIYLLTDEFVAIKIQYSSEVPGHVKIQSDVARIALEIKAMKDLRHQHICQLYQVIETDEYYFIVLEYFYNGELFDYI</sequence>
<feature type="domain" description="Protein kinase" evidence="3">
    <location>
        <begin position="13"/>
        <end position="106"/>
    </location>
</feature>
<dbReference type="PROSITE" id="PS50011">
    <property type="entry name" value="PROTEIN_KINASE_DOM"/>
    <property type="match status" value="1"/>
</dbReference>
<dbReference type="GO" id="GO:0005737">
    <property type="term" value="C:cytoplasm"/>
    <property type="evidence" value="ECO:0007669"/>
    <property type="project" value="TreeGrafter"/>
</dbReference>
<evidence type="ECO:0000313" key="5">
    <source>
        <dbReference type="EMBL" id="CAF4067865.1"/>
    </source>
</evidence>
<dbReference type="SUPFAM" id="SSF56112">
    <property type="entry name" value="Protein kinase-like (PK-like)"/>
    <property type="match status" value="1"/>
</dbReference>
<dbReference type="InterPro" id="IPR000719">
    <property type="entry name" value="Prot_kinase_dom"/>
</dbReference>
<gene>
    <name evidence="5" type="ORF">JBS370_LOCUS29976</name>
    <name evidence="4" type="ORF">ZHD862_LOCUS35210</name>
</gene>
<dbReference type="PANTHER" id="PTHR24346:SF30">
    <property type="entry name" value="MATERNAL EMBRYONIC LEUCINE ZIPPER KINASE"/>
    <property type="match status" value="1"/>
</dbReference>
<dbReference type="InterPro" id="IPR011009">
    <property type="entry name" value="Kinase-like_dom_sf"/>
</dbReference>
<evidence type="ECO:0000259" key="3">
    <source>
        <dbReference type="PROSITE" id="PS50011"/>
    </source>
</evidence>
<dbReference type="EMBL" id="CAJOBD010006700">
    <property type="protein sequence ID" value="CAF4067865.1"/>
    <property type="molecule type" value="Genomic_DNA"/>
</dbReference>
<reference evidence="4" key="1">
    <citation type="submission" date="2021-02" db="EMBL/GenBank/DDBJ databases">
        <authorList>
            <person name="Nowell W R."/>
        </authorList>
    </citation>
    <scope>NUCLEOTIDE SEQUENCE</scope>
</reference>
<dbReference type="Proteomes" id="UP000663864">
    <property type="component" value="Unassembled WGS sequence"/>
</dbReference>
<accession>A0A815PHW9</accession>
<comment type="caution">
    <text evidence="4">The sequence shown here is derived from an EMBL/GenBank/DDBJ whole genome shotgun (WGS) entry which is preliminary data.</text>
</comment>
<dbReference type="GO" id="GO:0004674">
    <property type="term" value="F:protein serine/threonine kinase activity"/>
    <property type="evidence" value="ECO:0007669"/>
    <property type="project" value="TreeGrafter"/>
</dbReference>
<dbReference type="GO" id="GO:0035556">
    <property type="term" value="P:intracellular signal transduction"/>
    <property type="evidence" value="ECO:0007669"/>
    <property type="project" value="TreeGrafter"/>
</dbReference>
<keyword evidence="2" id="KW-0067">ATP-binding</keyword>
<dbReference type="EMBL" id="CAJNOT010004921">
    <property type="protein sequence ID" value="CAF1449691.1"/>
    <property type="molecule type" value="Genomic_DNA"/>
</dbReference>
<feature type="non-terminal residue" evidence="4">
    <location>
        <position position="1"/>
    </location>
</feature>
<keyword evidence="1" id="KW-0547">Nucleotide-binding</keyword>
<dbReference type="GO" id="GO:0005524">
    <property type="term" value="F:ATP binding"/>
    <property type="evidence" value="ECO:0007669"/>
    <property type="project" value="UniProtKB-KW"/>
</dbReference>
<name>A0A815PHW9_9BILA</name>
<dbReference type="Pfam" id="PF00069">
    <property type="entry name" value="Pkinase"/>
    <property type="match status" value="1"/>
</dbReference>
<organism evidence="4 6">
    <name type="scientific">Rotaria sordida</name>
    <dbReference type="NCBI Taxonomy" id="392033"/>
    <lineage>
        <taxon>Eukaryota</taxon>
        <taxon>Metazoa</taxon>
        <taxon>Spiralia</taxon>
        <taxon>Gnathifera</taxon>
        <taxon>Rotifera</taxon>
        <taxon>Eurotatoria</taxon>
        <taxon>Bdelloidea</taxon>
        <taxon>Philodinida</taxon>
        <taxon>Philodinidae</taxon>
        <taxon>Rotaria</taxon>
    </lineage>
</organism>
<evidence type="ECO:0000256" key="1">
    <source>
        <dbReference type="ARBA" id="ARBA00022741"/>
    </source>
</evidence>
<dbReference type="PANTHER" id="PTHR24346">
    <property type="entry name" value="MAP/MICROTUBULE AFFINITY-REGULATING KINASE"/>
    <property type="match status" value="1"/>
</dbReference>
<evidence type="ECO:0000313" key="6">
    <source>
        <dbReference type="Proteomes" id="UP000663864"/>
    </source>
</evidence>
<evidence type="ECO:0000313" key="4">
    <source>
        <dbReference type="EMBL" id="CAF1449691.1"/>
    </source>
</evidence>